<evidence type="ECO:0000313" key="9">
    <source>
        <dbReference type="EMBL" id="KAG7456909.1"/>
    </source>
</evidence>
<keyword evidence="3 7" id="KW-0732">Signal</keyword>
<feature type="domain" description="Cystatin fetuin-A-type" evidence="8">
    <location>
        <begin position="20"/>
        <end position="132"/>
    </location>
</feature>
<evidence type="ECO:0000256" key="1">
    <source>
        <dbReference type="ARBA" id="ARBA00004613"/>
    </source>
</evidence>
<proteinExistence type="predicted"/>
<dbReference type="PROSITE" id="PS51529">
    <property type="entry name" value="CYSTATIN_FETUIN_A"/>
    <property type="match status" value="1"/>
</dbReference>
<dbReference type="GO" id="GO:0031012">
    <property type="term" value="C:extracellular matrix"/>
    <property type="evidence" value="ECO:0007669"/>
    <property type="project" value="TreeGrafter"/>
</dbReference>
<reference evidence="9" key="1">
    <citation type="submission" date="2021-01" db="EMBL/GenBank/DDBJ databases">
        <authorList>
            <person name="Zahm M."/>
            <person name="Roques C."/>
            <person name="Cabau C."/>
            <person name="Klopp C."/>
            <person name="Donnadieu C."/>
            <person name="Jouanno E."/>
            <person name="Lampietro C."/>
            <person name="Louis A."/>
            <person name="Herpin A."/>
            <person name="Echchiki A."/>
            <person name="Berthelot C."/>
            <person name="Parey E."/>
            <person name="Roest-Crollius H."/>
            <person name="Braasch I."/>
            <person name="Postlethwait J."/>
            <person name="Bobe J."/>
            <person name="Montfort J."/>
            <person name="Bouchez O."/>
            <person name="Begum T."/>
            <person name="Mejri S."/>
            <person name="Adams A."/>
            <person name="Chen W.-J."/>
            <person name="Guiguen Y."/>
        </authorList>
    </citation>
    <scope>NUCLEOTIDE SEQUENCE</scope>
    <source>
        <strain evidence="9">YG-15Mar2019-1</strain>
        <tissue evidence="9">Brain</tissue>
    </source>
</reference>
<evidence type="ECO:0000259" key="8">
    <source>
        <dbReference type="PROSITE" id="PS51529"/>
    </source>
</evidence>
<dbReference type="InterPro" id="IPR050735">
    <property type="entry name" value="Kininogen_Fetuin_HRG"/>
</dbReference>
<keyword evidence="2" id="KW-0964">Secreted</keyword>
<keyword evidence="6" id="KW-0325">Glycoprotein</keyword>
<evidence type="ECO:0000256" key="7">
    <source>
        <dbReference type="SAM" id="SignalP"/>
    </source>
</evidence>
<gene>
    <name evidence="9" type="ORF">MATL_G00240960</name>
</gene>
<keyword evidence="4" id="KW-0677">Repeat</keyword>
<name>A0A9D3T1M5_MEGAT</name>
<dbReference type="EMBL" id="JAFDVH010000022">
    <property type="protein sequence ID" value="KAG7456909.1"/>
    <property type="molecule type" value="Genomic_DNA"/>
</dbReference>
<dbReference type="Gene3D" id="3.10.450.10">
    <property type="match status" value="2"/>
</dbReference>
<evidence type="ECO:0000256" key="4">
    <source>
        <dbReference type="ARBA" id="ARBA00022737"/>
    </source>
</evidence>
<dbReference type="Proteomes" id="UP001046870">
    <property type="component" value="Chromosome 22"/>
</dbReference>
<accession>A0A9D3T1M5</accession>
<dbReference type="SUPFAM" id="SSF54403">
    <property type="entry name" value="Cystatin/monellin"/>
    <property type="match status" value="2"/>
</dbReference>
<keyword evidence="10" id="KW-1185">Reference proteome</keyword>
<keyword evidence="5" id="KW-1015">Disulfide bond</keyword>
<dbReference type="PANTHER" id="PTHR13814:SF6">
    <property type="entry name" value="ALPHA-2-HS-GLYCOPROTEIN"/>
    <property type="match status" value="1"/>
</dbReference>
<evidence type="ECO:0000313" key="10">
    <source>
        <dbReference type="Proteomes" id="UP001046870"/>
    </source>
</evidence>
<dbReference type="GO" id="GO:0072562">
    <property type="term" value="C:blood microparticle"/>
    <property type="evidence" value="ECO:0007669"/>
    <property type="project" value="TreeGrafter"/>
</dbReference>
<feature type="chain" id="PRO_5039270563" description="Cystatin fetuin-A-type domain-containing protein" evidence="7">
    <location>
        <begin position="19"/>
        <end position="335"/>
    </location>
</feature>
<feature type="signal peptide" evidence="7">
    <location>
        <begin position="1"/>
        <end position="18"/>
    </location>
</feature>
<dbReference type="OrthoDB" id="8780871at2759"/>
<organism evidence="9 10">
    <name type="scientific">Megalops atlanticus</name>
    <name type="common">Tarpon</name>
    <name type="synonym">Clupea gigantea</name>
    <dbReference type="NCBI Taxonomy" id="7932"/>
    <lineage>
        <taxon>Eukaryota</taxon>
        <taxon>Metazoa</taxon>
        <taxon>Chordata</taxon>
        <taxon>Craniata</taxon>
        <taxon>Vertebrata</taxon>
        <taxon>Euteleostomi</taxon>
        <taxon>Actinopterygii</taxon>
        <taxon>Neopterygii</taxon>
        <taxon>Teleostei</taxon>
        <taxon>Elopiformes</taxon>
        <taxon>Megalopidae</taxon>
        <taxon>Megalops</taxon>
    </lineage>
</organism>
<evidence type="ECO:0000256" key="6">
    <source>
        <dbReference type="ARBA" id="ARBA00023180"/>
    </source>
</evidence>
<dbReference type="InterPro" id="IPR046350">
    <property type="entry name" value="Cystatin_sf"/>
</dbReference>
<protein>
    <recommendedName>
        <fullName evidence="8">Cystatin fetuin-A-type domain-containing protein</fullName>
    </recommendedName>
</protein>
<comment type="subcellular location">
    <subcellularLocation>
        <location evidence="1">Secreted</location>
    </subcellularLocation>
</comment>
<dbReference type="GO" id="GO:0004869">
    <property type="term" value="F:cysteine-type endopeptidase inhibitor activity"/>
    <property type="evidence" value="ECO:0007669"/>
    <property type="project" value="InterPro"/>
</dbReference>
<dbReference type="InterPro" id="IPR025760">
    <property type="entry name" value="Cystatin_Fetuin_A"/>
</dbReference>
<evidence type="ECO:0000256" key="3">
    <source>
        <dbReference type="ARBA" id="ARBA00022729"/>
    </source>
</evidence>
<comment type="caution">
    <text evidence="9">The sequence shown here is derived from an EMBL/GenBank/DDBJ whole genome shotgun (WGS) entry which is preliminary data.</text>
</comment>
<dbReference type="PANTHER" id="PTHR13814">
    <property type="entry name" value="FETUIN"/>
    <property type="match status" value="1"/>
</dbReference>
<dbReference type="CDD" id="cd00042">
    <property type="entry name" value="CY"/>
    <property type="match status" value="1"/>
</dbReference>
<dbReference type="InterPro" id="IPR000010">
    <property type="entry name" value="Cystatin_dom"/>
</dbReference>
<evidence type="ECO:0000256" key="2">
    <source>
        <dbReference type="ARBA" id="ARBA00022525"/>
    </source>
</evidence>
<sequence>MRTLGAVVVLGLLAGAWGHVTLPFLRLPCDSPEVEEAALVSQDYINSQFTHGYKYALNQIEDVKVYQKADGVETMVLDLELLETKCHILDPTPVANCTVRPRHETKVEADCDVILSRAGGVLSVLSHKCKSEPESAEDMCVGCPLLEPLNHTDALQVVVSSLAEFNHIPDNDTAKFALRDVGRLSSQIVSGGPQFLTEYAIVETNCTVDDDGVCVPLPDPLARTGFCIAKGVPAAVPTVNCTIFDIAVPTLAPVVNATDAVVRPVVLKLKTIYGLKHHHRKSAFHDPTISGWWSESDESQERVAAPIVKRHFQIDPRAVASLPHLPVCPGKVKHF</sequence>
<dbReference type="SMART" id="SM00043">
    <property type="entry name" value="CY"/>
    <property type="match status" value="2"/>
</dbReference>
<dbReference type="AlphaFoldDB" id="A0A9D3T1M5"/>
<evidence type="ECO:0000256" key="5">
    <source>
        <dbReference type="ARBA" id="ARBA00023157"/>
    </source>
</evidence>